<dbReference type="Proteomes" id="UP000185596">
    <property type="component" value="Unassembled WGS sequence"/>
</dbReference>
<gene>
    <name evidence="3" type="ORF">BU204_01480</name>
</gene>
<evidence type="ECO:0000313" key="3">
    <source>
        <dbReference type="EMBL" id="OLF19672.1"/>
    </source>
</evidence>
<evidence type="ECO:0000313" key="4">
    <source>
        <dbReference type="Proteomes" id="UP000185596"/>
    </source>
</evidence>
<dbReference type="Pfam" id="PF03713">
    <property type="entry name" value="DUF305"/>
    <property type="match status" value="1"/>
</dbReference>
<evidence type="ECO:0000256" key="1">
    <source>
        <dbReference type="SAM" id="MobiDB-lite"/>
    </source>
</evidence>
<dbReference type="EMBL" id="MSIE01000001">
    <property type="protein sequence ID" value="OLF19672.1"/>
    <property type="molecule type" value="Genomic_DNA"/>
</dbReference>
<feature type="region of interest" description="Disordered" evidence="1">
    <location>
        <begin position="118"/>
        <end position="145"/>
    </location>
</feature>
<proteinExistence type="predicted"/>
<dbReference type="InterPro" id="IPR012347">
    <property type="entry name" value="Ferritin-like"/>
</dbReference>
<dbReference type="PANTHER" id="PTHR36933:SF1">
    <property type="entry name" value="SLL0788 PROTEIN"/>
    <property type="match status" value="1"/>
</dbReference>
<evidence type="ECO:0000259" key="2">
    <source>
        <dbReference type="Pfam" id="PF03713"/>
    </source>
</evidence>
<feature type="domain" description="DUF305" evidence="2">
    <location>
        <begin position="61"/>
        <end position="214"/>
    </location>
</feature>
<protein>
    <recommendedName>
        <fullName evidence="2">DUF305 domain-containing protein</fullName>
    </recommendedName>
</protein>
<organism evidence="3 4">
    <name type="scientific">Actinophytocola xanthii</name>
    <dbReference type="NCBI Taxonomy" id="1912961"/>
    <lineage>
        <taxon>Bacteria</taxon>
        <taxon>Bacillati</taxon>
        <taxon>Actinomycetota</taxon>
        <taxon>Actinomycetes</taxon>
        <taxon>Pseudonocardiales</taxon>
        <taxon>Pseudonocardiaceae</taxon>
    </lineage>
</organism>
<feature type="region of interest" description="Disordered" evidence="1">
    <location>
        <begin position="21"/>
        <end position="42"/>
    </location>
</feature>
<dbReference type="PANTHER" id="PTHR36933">
    <property type="entry name" value="SLL0788 PROTEIN"/>
    <property type="match status" value="1"/>
</dbReference>
<accession>A0A1Q8CZ98</accession>
<dbReference type="STRING" id="1912961.BU204_01480"/>
<reference evidence="3 4" key="1">
    <citation type="submission" date="2016-12" db="EMBL/GenBank/DDBJ databases">
        <title>The draft genome sequence of Actinophytocola sp. 11-183.</title>
        <authorList>
            <person name="Wang W."/>
            <person name="Yuan L."/>
        </authorList>
    </citation>
    <scope>NUCLEOTIDE SEQUENCE [LARGE SCALE GENOMIC DNA]</scope>
    <source>
        <strain evidence="3 4">11-183</strain>
    </source>
</reference>
<name>A0A1Q8CZ98_9PSEU</name>
<dbReference type="OrthoDB" id="26872at2"/>
<feature type="compositionally biased region" description="Basic and acidic residues" evidence="1">
    <location>
        <begin position="118"/>
        <end position="138"/>
    </location>
</feature>
<dbReference type="AlphaFoldDB" id="A0A1Q8CZ98"/>
<dbReference type="Gene3D" id="1.20.1260.10">
    <property type="match status" value="1"/>
</dbReference>
<dbReference type="InterPro" id="IPR005183">
    <property type="entry name" value="DUF305_CopM-like"/>
</dbReference>
<sequence>MLATVGVVVAAGGLVACTQEEPNTPTNSAPVIVPGRPGEEASTIAPGEATPLEQDPPNEADVTFVQDMIVHHAQAVEMAELAPTRASAKDVKGLADRIADSQRPEMDMLNRWLEQHDKPTVNPEAPDHGGGHGGHADHTSMPGFAGPEQMAALQAASGARFDTLFLQMMTTHHEGALTMIDEVRSGGLDVRVQEIADDIAVTQIDEIHRMRGMLGA</sequence>
<comment type="caution">
    <text evidence="3">The sequence shown here is derived from an EMBL/GenBank/DDBJ whole genome shotgun (WGS) entry which is preliminary data.</text>
</comment>
<keyword evidence="4" id="KW-1185">Reference proteome</keyword>